<reference evidence="1" key="1">
    <citation type="submission" date="2020-07" db="EMBL/GenBank/DDBJ databases">
        <title>Multicomponent nature underlies the extraordinary mechanical properties of spider dragline silk.</title>
        <authorList>
            <person name="Kono N."/>
            <person name="Nakamura H."/>
            <person name="Mori M."/>
            <person name="Yoshida Y."/>
            <person name="Ohtoshi R."/>
            <person name="Malay A.D."/>
            <person name="Moran D.A.P."/>
            <person name="Tomita M."/>
            <person name="Numata K."/>
            <person name="Arakawa K."/>
        </authorList>
    </citation>
    <scope>NUCLEOTIDE SEQUENCE</scope>
</reference>
<protein>
    <submittedName>
        <fullName evidence="1">Uncharacterized protein</fullName>
    </submittedName>
</protein>
<keyword evidence="2" id="KW-1185">Reference proteome</keyword>
<name>A0A8X6LF05_TRICU</name>
<sequence>MKKLKVKSKSRHTSNWESIVRVEKDADGKRNYEDILKGSIEMSFTTEVGEINIYLSPSKEGGNKIEVEIDEKSEARLNKLKAEKKS</sequence>
<evidence type="ECO:0000313" key="2">
    <source>
        <dbReference type="Proteomes" id="UP000887116"/>
    </source>
</evidence>
<dbReference type="OrthoDB" id="7491561at2759"/>
<dbReference type="AlphaFoldDB" id="A0A8X6LF05"/>
<comment type="caution">
    <text evidence="1">The sequence shown here is derived from an EMBL/GenBank/DDBJ whole genome shotgun (WGS) entry which is preliminary data.</text>
</comment>
<dbReference type="Proteomes" id="UP000887116">
    <property type="component" value="Unassembled WGS sequence"/>
</dbReference>
<gene>
    <name evidence="1" type="ORF">TNCT_665991</name>
</gene>
<dbReference type="EMBL" id="BMAO01036164">
    <property type="protein sequence ID" value="GFR08381.1"/>
    <property type="molecule type" value="Genomic_DNA"/>
</dbReference>
<proteinExistence type="predicted"/>
<evidence type="ECO:0000313" key="1">
    <source>
        <dbReference type="EMBL" id="GFR08381.1"/>
    </source>
</evidence>
<accession>A0A8X6LF05</accession>
<organism evidence="1 2">
    <name type="scientific">Trichonephila clavata</name>
    <name type="common">Joro spider</name>
    <name type="synonym">Nephila clavata</name>
    <dbReference type="NCBI Taxonomy" id="2740835"/>
    <lineage>
        <taxon>Eukaryota</taxon>
        <taxon>Metazoa</taxon>
        <taxon>Ecdysozoa</taxon>
        <taxon>Arthropoda</taxon>
        <taxon>Chelicerata</taxon>
        <taxon>Arachnida</taxon>
        <taxon>Araneae</taxon>
        <taxon>Araneomorphae</taxon>
        <taxon>Entelegynae</taxon>
        <taxon>Araneoidea</taxon>
        <taxon>Nephilidae</taxon>
        <taxon>Trichonephila</taxon>
    </lineage>
</organism>